<accession>X1JCM7</accession>
<protein>
    <submittedName>
        <fullName evidence="1">Uncharacterized protein</fullName>
    </submittedName>
</protein>
<dbReference type="AlphaFoldDB" id="X1JCM7"/>
<dbReference type="EMBL" id="BARU01025528">
    <property type="protein sequence ID" value="GAH67498.1"/>
    <property type="molecule type" value="Genomic_DNA"/>
</dbReference>
<gene>
    <name evidence="1" type="ORF">S03H2_41118</name>
</gene>
<name>X1JCM7_9ZZZZ</name>
<evidence type="ECO:0000313" key="1">
    <source>
        <dbReference type="EMBL" id="GAH67498.1"/>
    </source>
</evidence>
<comment type="caution">
    <text evidence="1">The sequence shown here is derived from an EMBL/GenBank/DDBJ whole genome shotgun (WGS) entry which is preliminary data.</text>
</comment>
<proteinExistence type="predicted"/>
<reference evidence="1" key="1">
    <citation type="journal article" date="2014" name="Front. Microbiol.">
        <title>High frequency of phylogenetically diverse reductive dehalogenase-homologous genes in deep subseafloor sedimentary metagenomes.</title>
        <authorList>
            <person name="Kawai M."/>
            <person name="Futagami T."/>
            <person name="Toyoda A."/>
            <person name="Takaki Y."/>
            <person name="Nishi S."/>
            <person name="Hori S."/>
            <person name="Arai W."/>
            <person name="Tsubouchi T."/>
            <person name="Morono Y."/>
            <person name="Uchiyama I."/>
            <person name="Ito T."/>
            <person name="Fujiyama A."/>
            <person name="Inagaki F."/>
            <person name="Takami H."/>
        </authorList>
    </citation>
    <scope>NUCLEOTIDE SEQUENCE</scope>
    <source>
        <strain evidence="1">Expedition CK06-06</strain>
    </source>
</reference>
<sequence length="99" mass="11067">MVTPRITRELWKQHILGFPDLVADVGELQAEVDELRLEMEHDSIIFPDSTARTVEFTAGTPADTWGDWDEVEDDTPATPVTFSSKVTKVTHVTGILVED</sequence>
<feature type="non-terminal residue" evidence="1">
    <location>
        <position position="99"/>
    </location>
</feature>
<organism evidence="1">
    <name type="scientific">marine sediment metagenome</name>
    <dbReference type="NCBI Taxonomy" id="412755"/>
    <lineage>
        <taxon>unclassified sequences</taxon>
        <taxon>metagenomes</taxon>
        <taxon>ecological metagenomes</taxon>
    </lineage>
</organism>